<dbReference type="GO" id="GO:0016020">
    <property type="term" value="C:membrane"/>
    <property type="evidence" value="ECO:0007669"/>
    <property type="project" value="UniProtKB-SubCell"/>
</dbReference>
<feature type="compositionally biased region" description="Basic and acidic residues" evidence="7">
    <location>
        <begin position="278"/>
        <end position="288"/>
    </location>
</feature>
<feature type="compositionally biased region" description="Acidic residues" evidence="7">
    <location>
        <begin position="331"/>
        <end position="343"/>
    </location>
</feature>
<dbReference type="AlphaFoldDB" id="A0A3B3YKU8"/>
<organism evidence="9 10">
    <name type="scientific">Poecilia mexicana</name>
    <dbReference type="NCBI Taxonomy" id="48701"/>
    <lineage>
        <taxon>Eukaryota</taxon>
        <taxon>Metazoa</taxon>
        <taxon>Chordata</taxon>
        <taxon>Craniata</taxon>
        <taxon>Vertebrata</taxon>
        <taxon>Euteleostomi</taxon>
        <taxon>Actinopterygii</taxon>
        <taxon>Neopterygii</taxon>
        <taxon>Teleostei</taxon>
        <taxon>Neoteleostei</taxon>
        <taxon>Acanthomorphata</taxon>
        <taxon>Ovalentaria</taxon>
        <taxon>Atherinomorphae</taxon>
        <taxon>Cyprinodontiformes</taxon>
        <taxon>Poeciliidae</taxon>
        <taxon>Poeciliinae</taxon>
        <taxon>Poecilia</taxon>
    </lineage>
</organism>
<dbReference type="OrthoDB" id="10037397at2759"/>
<keyword evidence="6 8" id="KW-0472">Membrane</keyword>
<feature type="region of interest" description="Disordered" evidence="7">
    <location>
        <begin position="222"/>
        <end position="251"/>
    </location>
</feature>
<evidence type="ECO:0000256" key="1">
    <source>
        <dbReference type="ARBA" id="ARBA00004141"/>
    </source>
</evidence>
<dbReference type="Proteomes" id="UP000261480">
    <property type="component" value="Unplaced"/>
</dbReference>
<evidence type="ECO:0000256" key="3">
    <source>
        <dbReference type="ARBA" id="ARBA00015571"/>
    </source>
</evidence>
<keyword evidence="5 8" id="KW-1133">Transmembrane helix</keyword>
<evidence type="ECO:0000313" key="10">
    <source>
        <dbReference type="Proteomes" id="UP000261480"/>
    </source>
</evidence>
<evidence type="ECO:0000256" key="5">
    <source>
        <dbReference type="ARBA" id="ARBA00022989"/>
    </source>
</evidence>
<comment type="subcellular location">
    <subcellularLocation>
        <location evidence="1">Membrane</location>
        <topology evidence="1">Multi-pass membrane protein</topology>
    </subcellularLocation>
</comment>
<evidence type="ECO:0000313" key="9">
    <source>
        <dbReference type="Ensembl" id="ENSPMEP00000027971.1"/>
    </source>
</evidence>
<dbReference type="RefSeq" id="XP_014862754.1">
    <property type="nucleotide sequence ID" value="XM_015007268.1"/>
</dbReference>
<dbReference type="PANTHER" id="PTHR34093">
    <property type="entry name" value="CHLORIDE CHANNEL CLIC-LIKE PROTEIN 1"/>
    <property type="match status" value="1"/>
</dbReference>
<comment type="similarity">
    <text evidence="2">Belongs to the chloride channel MCLC family.</text>
</comment>
<protein>
    <recommendedName>
        <fullName evidence="3">Chloride channel CLIC-like protein 1</fullName>
    </recommendedName>
</protein>
<dbReference type="GeneID" id="106929989"/>
<dbReference type="KEGG" id="pmei:106929989"/>
<dbReference type="InterPro" id="IPR009231">
    <property type="entry name" value="Chloride_chnl_CLIC-like"/>
</dbReference>
<dbReference type="RefSeq" id="XP_014862755.1">
    <property type="nucleotide sequence ID" value="XM_015007269.1"/>
</dbReference>
<dbReference type="STRING" id="48701.ENSPMEP00000027971"/>
<evidence type="ECO:0000256" key="4">
    <source>
        <dbReference type="ARBA" id="ARBA00022692"/>
    </source>
</evidence>
<feature type="transmembrane region" description="Helical" evidence="8">
    <location>
        <begin position="191"/>
        <end position="212"/>
    </location>
</feature>
<dbReference type="Ensembl" id="ENSPMET00000017658.1">
    <property type="protein sequence ID" value="ENSPMEP00000027971.1"/>
    <property type="gene ID" value="ENSPMEG00000012702.1"/>
</dbReference>
<evidence type="ECO:0000256" key="2">
    <source>
        <dbReference type="ARBA" id="ARBA00005944"/>
    </source>
</evidence>
<dbReference type="GO" id="GO:0005254">
    <property type="term" value="F:chloride channel activity"/>
    <property type="evidence" value="ECO:0007669"/>
    <property type="project" value="TreeGrafter"/>
</dbReference>
<feature type="transmembrane region" description="Helical" evidence="8">
    <location>
        <begin position="77"/>
        <end position="96"/>
    </location>
</feature>
<name>A0A3B3YKU8_9TELE</name>
<dbReference type="PANTHER" id="PTHR34093:SF1">
    <property type="entry name" value="CHLORIDE CHANNEL CLIC-LIKE PROTEIN 1"/>
    <property type="match status" value="1"/>
</dbReference>
<feature type="region of interest" description="Disordered" evidence="7">
    <location>
        <begin position="278"/>
        <end position="368"/>
    </location>
</feature>
<evidence type="ECO:0000256" key="8">
    <source>
        <dbReference type="SAM" id="Phobius"/>
    </source>
</evidence>
<evidence type="ECO:0000256" key="7">
    <source>
        <dbReference type="SAM" id="MobiDB-lite"/>
    </source>
</evidence>
<keyword evidence="10" id="KW-1185">Reference proteome</keyword>
<sequence length="368" mass="42334">MDDEWLDPYDMLNYDAVAKKMRKTIKTEPHWRSTSQHVEDLQRQIGMLVLSLLAIICNQKKFSGPLIFWPLKFIRVLIFYFLVSIPWSWFCLYQVAFIEHQNIIRETVNLNKECKGIEEMDWTDGLKEWFRSTRPVHDDPCKDYYAFFRINPLLLVRPIKVVSFTFRILMKDPLRHFGEGISELHRAILNHLPVTLQFLVFMIIMLVISWFLKESVEPGPQHYTKTPVNKLQDLPAGVKDGDRMSASDQGCDEAADKSLVDNMGSSIAAETLGFVEPKLRKTENKENVEAMENPSVSSRLTSQQEKREKSAADTDEPASLCPVNVTPSQADLEDKEDFMEDDASSMPLRPSFKLLPTSVEETSPKLVD</sequence>
<reference evidence="9" key="1">
    <citation type="submission" date="2025-05" db="UniProtKB">
        <authorList>
            <consortium name="Ensembl"/>
        </authorList>
    </citation>
    <scope>IDENTIFICATION</scope>
</reference>
<proteinExistence type="inferred from homology"/>
<dbReference type="Pfam" id="PF05934">
    <property type="entry name" value="MCLC"/>
    <property type="match status" value="1"/>
</dbReference>
<dbReference type="GO" id="GO:0005783">
    <property type="term" value="C:endoplasmic reticulum"/>
    <property type="evidence" value="ECO:0007669"/>
    <property type="project" value="TreeGrafter"/>
</dbReference>
<feature type="compositionally biased region" description="Polar residues" evidence="7">
    <location>
        <begin position="294"/>
        <end position="303"/>
    </location>
</feature>
<accession>A0A3B3YKU8</accession>
<dbReference type="Ensembl" id="ENSPMET00000017650.1">
    <property type="protein sequence ID" value="ENSPMEP00000027947.1"/>
    <property type="gene ID" value="ENSPMEG00000012702.1"/>
</dbReference>
<keyword evidence="4 8" id="KW-0812">Transmembrane</keyword>
<evidence type="ECO:0000256" key="6">
    <source>
        <dbReference type="ARBA" id="ARBA00023136"/>
    </source>
</evidence>